<dbReference type="OrthoDB" id="416441at2759"/>
<keyword evidence="3" id="KW-1185">Reference proteome</keyword>
<comment type="caution">
    <text evidence="2">The sequence shown here is derived from an EMBL/GenBank/DDBJ whole genome shotgun (WGS) entry which is preliminary data.</text>
</comment>
<evidence type="ECO:0000313" key="2">
    <source>
        <dbReference type="EMBL" id="KAJ5363756.1"/>
    </source>
</evidence>
<organism evidence="2 3">
    <name type="scientific">Penicillium cataractarum</name>
    <dbReference type="NCBI Taxonomy" id="2100454"/>
    <lineage>
        <taxon>Eukaryota</taxon>
        <taxon>Fungi</taxon>
        <taxon>Dikarya</taxon>
        <taxon>Ascomycota</taxon>
        <taxon>Pezizomycotina</taxon>
        <taxon>Eurotiomycetes</taxon>
        <taxon>Eurotiomycetidae</taxon>
        <taxon>Eurotiales</taxon>
        <taxon>Aspergillaceae</taxon>
        <taxon>Penicillium</taxon>
    </lineage>
</organism>
<gene>
    <name evidence="2" type="ORF">N7496_009469</name>
</gene>
<evidence type="ECO:0000313" key="3">
    <source>
        <dbReference type="Proteomes" id="UP001147782"/>
    </source>
</evidence>
<name>A0A9W9RPJ7_9EURO</name>
<evidence type="ECO:0000256" key="1">
    <source>
        <dbReference type="SAM" id="MobiDB-lite"/>
    </source>
</evidence>
<dbReference type="AlphaFoldDB" id="A0A9W9RPJ7"/>
<dbReference type="RefSeq" id="XP_056551383.1">
    <property type="nucleotide sequence ID" value="XM_056702383.1"/>
</dbReference>
<dbReference type="GeneID" id="81441562"/>
<feature type="region of interest" description="Disordered" evidence="1">
    <location>
        <begin position="24"/>
        <end position="46"/>
    </location>
</feature>
<sequence>MRETHHPRTHGATKEYTITDIQVATSPLYSPPPPPRAKIKSDERDRSHSVASWGGILLDLCKNVEDSQAGSKHQHLRFITGRHDLPFYYKEEIKIQRSFLDAFLKVKCHEYWPTDQTPKADLLLQKGDVGFNNGEAEKQYPRRTETEWPVARTQYTRSLSHPRPGTSYITPRDRPTFQFLTSASEKETEITGHIFAHLNVVMSLYPASPTPKGVDLFLTAGDPVRS</sequence>
<reference evidence="2" key="1">
    <citation type="submission" date="2022-11" db="EMBL/GenBank/DDBJ databases">
        <authorList>
            <person name="Petersen C."/>
        </authorList>
    </citation>
    <scope>NUCLEOTIDE SEQUENCE</scope>
    <source>
        <strain evidence="2">IBT 29864</strain>
    </source>
</reference>
<reference evidence="2" key="2">
    <citation type="journal article" date="2023" name="IMA Fungus">
        <title>Comparative genomic study of the Penicillium genus elucidates a diverse pangenome and 15 lateral gene transfer events.</title>
        <authorList>
            <person name="Petersen C."/>
            <person name="Sorensen T."/>
            <person name="Nielsen M.R."/>
            <person name="Sondergaard T.E."/>
            <person name="Sorensen J.L."/>
            <person name="Fitzpatrick D.A."/>
            <person name="Frisvad J.C."/>
            <person name="Nielsen K.L."/>
        </authorList>
    </citation>
    <scope>NUCLEOTIDE SEQUENCE</scope>
    <source>
        <strain evidence="2">IBT 29864</strain>
    </source>
</reference>
<accession>A0A9W9RPJ7</accession>
<proteinExistence type="predicted"/>
<dbReference type="EMBL" id="JAPZBS010000008">
    <property type="protein sequence ID" value="KAJ5363756.1"/>
    <property type="molecule type" value="Genomic_DNA"/>
</dbReference>
<protein>
    <submittedName>
        <fullName evidence="2">Uncharacterized protein</fullName>
    </submittedName>
</protein>
<dbReference type="Proteomes" id="UP001147782">
    <property type="component" value="Unassembled WGS sequence"/>
</dbReference>